<dbReference type="PROSITE" id="PS51175">
    <property type="entry name" value="CBM6"/>
    <property type="match status" value="2"/>
</dbReference>
<dbReference type="InterPro" id="IPR013780">
    <property type="entry name" value="Glyco_hydro_b"/>
</dbReference>
<dbReference type="Gene3D" id="2.60.40.1180">
    <property type="entry name" value="Golgi alpha-mannosidase II"/>
    <property type="match status" value="2"/>
</dbReference>
<dbReference type="CDD" id="cd04083">
    <property type="entry name" value="CBM35_Lmo2446-like"/>
    <property type="match status" value="2"/>
</dbReference>
<dbReference type="InterPro" id="IPR033403">
    <property type="entry name" value="DUF5110"/>
</dbReference>
<accession>A0A4R6S144</accession>
<dbReference type="EMBL" id="SNXZ01000007">
    <property type="protein sequence ID" value="TDP92943.1"/>
    <property type="molecule type" value="Genomic_DNA"/>
</dbReference>
<gene>
    <name evidence="6" type="ORF">EV186_107178</name>
</gene>
<feature type="domain" description="CBM6" evidence="5">
    <location>
        <begin position="290"/>
        <end position="415"/>
    </location>
</feature>
<evidence type="ECO:0000259" key="5">
    <source>
        <dbReference type="PROSITE" id="PS51175"/>
    </source>
</evidence>
<dbReference type="AlphaFoldDB" id="A0A4R6S144"/>
<sequence length="1059" mass="111926">MRRRRMPRVAALASILLVVATAVQQPAAAAPHKAGVHDVISGNARFEVLSPTLIRTEYAGDAQFVDAATFNAIGRDGFPGTQFTTSTVDGWLTITTAALTLRYRVGSGAFGPDNLQMRLKAGGQDVTARPWTAPPSCAVGALCEAENLTLDGVAVADDHTGYTGTGFAAGFQNSGNSLSFRVIVPTDGTYQLAARYANATGGDGQYTTRTLTASVDGVSRTLTMPTTADWNTWSLANTTFTLAAGTHTVTIDRGANDSGNVNLDSLAVVAPGAGYPAPPPPAVTNCPFGGVCEAEAGALGGPATLATDHNGYSGAGFVAGLDTGASVKLHVTDVPSAGAYALQLRYANAQPAPRPVSVQVGSSAATSVSLPTTSTWDTWRTVAVPVTLAAGANDVTIGCPDASSCRLNLDTVAVVPAGSPLLAPHAPLGGYRRGLDGVNGFPNTTPGLLYQDGWSLLDDTTSATFDNATKSVHPRPDHHGQSYQDGYFFGYGHDYQRALSDLATLTGPSKLLPRWAYGVWYSEYYDRTAADYEDTILPRFRADGVPLDVLVTDTDFKSPSTWDGWEIDATKFPDPKAFFDWAAAQGLHNTLNIHPSIVASDPQYAQAQATAKGGLTKSGDNYVFDWGNPDQLKAYFDLHQTMEQQGADFWWLDWCCDNSYSSLPGVTPDAWINQQYATDSDKTVGRGFAFSRAFGSLQAGGYSGQTGLATGPWADKRTTVHFTGDTTSNWNVLHFEVGYTPGESAATGLSAVSHDIGGFNNDGTQATGAEPGSTKDADDLYARWVQLGTFQPIDRLHGNHSDRLPWQYGTAAKDSAEKFLNLRENLVPYTYTLAQQASRTGVPVVRPLYLQYPEAQDAYAEAGDEYLYGPDVLVAPVTTPGNTASTSVWFPPGSSWTDYFTGKTYVGGTTQDVTSDLATMPVFVRSGGIVTTRTGKVANDVQNPLTKATVTVAGGASGATSLYEDNGTTTDAGQSTSTAIRYVESGGLHQVQVGPATGGFAGQVTSRQWTIAFTNASAPRTVTVGGQQVSSWTWDATTRTVTVTTPPQPTNRALVVAYR</sequence>
<dbReference type="Pfam" id="PF03422">
    <property type="entry name" value="CBM_6"/>
    <property type="match status" value="1"/>
</dbReference>
<comment type="caution">
    <text evidence="6">The sequence shown here is derived from an EMBL/GenBank/DDBJ whole genome shotgun (WGS) entry which is preliminary data.</text>
</comment>
<dbReference type="RefSeq" id="WP_133853284.1">
    <property type="nucleotide sequence ID" value="NZ_SNXZ01000007.1"/>
</dbReference>
<dbReference type="InterPro" id="IPR005084">
    <property type="entry name" value="CBM6"/>
</dbReference>
<protein>
    <submittedName>
        <fullName evidence="6">Uncharacterized protein DUF5110</fullName>
    </submittedName>
</protein>
<dbReference type="SUPFAM" id="SSF51445">
    <property type="entry name" value="(Trans)glycosidases"/>
    <property type="match status" value="1"/>
</dbReference>
<dbReference type="InterPro" id="IPR008979">
    <property type="entry name" value="Galactose-bd-like_sf"/>
</dbReference>
<dbReference type="GO" id="GO:0004553">
    <property type="term" value="F:hydrolase activity, hydrolyzing O-glycosyl compounds"/>
    <property type="evidence" value="ECO:0007669"/>
    <property type="project" value="InterPro"/>
</dbReference>
<evidence type="ECO:0000256" key="3">
    <source>
        <dbReference type="RuleBase" id="RU361185"/>
    </source>
</evidence>
<comment type="similarity">
    <text evidence="1 3">Belongs to the glycosyl hydrolase 31 family.</text>
</comment>
<dbReference type="PANTHER" id="PTHR43863:SF2">
    <property type="entry name" value="MALTASE-GLUCOAMYLASE"/>
    <property type="match status" value="1"/>
</dbReference>
<dbReference type="Pfam" id="PF17137">
    <property type="entry name" value="DUF5110"/>
    <property type="match status" value="1"/>
</dbReference>
<keyword evidence="3" id="KW-0378">Hydrolase</keyword>
<dbReference type="Pfam" id="PF21365">
    <property type="entry name" value="Glyco_hydro_31_3rd"/>
    <property type="match status" value="1"/>
</dbReference>
<dbReference type="InterPro" id="IPR000322">
    <property type="entry name" value="Glyco_hydro_31_TIM"/>
</dbReference>
<dbReference type="OrthoDB" id="176168at2"/>
<feature type="chain" id="PRO_5020241288" evidence="4">
    <location>
        <begin position="30"/>
        <end position="1059"/>
    </location>
</feature>
<dbReference type="CDD" id="cd06595">
    <property type="entry name" value="GH31_u1"/>
    <property type="match status" value="1"/>
</dbReference>
<dbReference type="InterPro" id="IPR017853">
    <property type="entry name" value="GH"/>
</dbReference>
<proteinExistence type="inferred from homology"/>
<dbReference type="PANTHER" id="PTHR43863">
    <property type="entry name" value="HYDROLASE, PUTATIVE (AFU_ORTHOLOGUE AFUA_1G03140)-RELATED"/>
    <property type="match status" value="1"/>
</dbReference>
<keyword evidence="2 4" id="KW-0732">Signal</keyword>
<dbReference type="SMART" id="SM00606">
    <property type="entry name" value="CBD_IV"/>
    <property type="match status" value="2"/>
</dbReference>
<evidence type="ECO:0000256" key="2">
    <source>
        <dbReference type="ARBA" id="ARBA00022729"/>
    </source>
</evidence>
<dbReference type="SUPFAM" id="SSF49785">
    <property type="entry name" value="Galactose-binding domain-like"/>
    <property type="match status" value="2"/>
</dbReference>
<evidence type="ECO:0000313" key="7">
    <source>
        <dbReference type="Proteomes" id="UP000295444"/>
    </source>
</evidence>
<evidence type="ECO:0000256" key="4">
    <source>
        <dbReference type="SAM" id="SignalP"/>
    </source>
</evidence>
<dbReference type="Gene3D" id="3.20.20.80">
    <property type="entry name" value="Glycosidases"/>
    <property type="match status" value="1"/>
</dbReference>
<dbReference type="InterPro" id="IPR048395">
    <property type="entry name" value="Glyco_hydro_31_C"/>
</dbReference>
<dbReference type="InterPro" id="IPR006584">
    <property type="entry name" value="Cellulose-bd_IV"/>
</dbReference>
<dbReference type="InterPro" id="IPR051816">
    <property type="entry name" value="Glycosyl_Hydrolase_31"/>
</dbReference>
<dbReference type="Pfam" id="PF01055">
    <property type="entry name" value="Glyco_hydro_31_2nd"/>
    <property type="match status" value="1"/>
</dbReference>
<dbReference type="GO" id="GO:0030246">
    <property type="term" value="F:carbohydrate binding"/>
    <property type="evidence" value="ECO:0007669"/>
    <property type="project" value="InterPro"/>
</dbReference>
<evidence type="ECO:0000256" key="1">
    <source>
        <dbReference type="ARBA" id="ARBA00007806"/>
    </source>
</evidence>
<name>A0A4R6S144_LABRH</name>
<evidence type="ECO:0000313" key="6">
    <source>
        <dbReference type="EMBL" id="TDP92943.1"/>
    </source>
</evidence>
<dbReference type="Pfam" id="PF16990">
    <property type="entry name" value="CBM_35"/>
    <property type="match status" value="1"/>
</dbReference>
<organism evidence="6 7">
    <name type="scientific">Labedaea rhizosphaerae</name>
    <dbReference type="NCBI Taxonomy" id="598644"/>
    <lineage>
        <taxon>Bacteria</taxon>
        <taxon>Bacillati</taxon>
        <taxon>Actinomycetota</taxon>
        <taxon>Actinomycetes</taxon>
        <taxon>Pseudonocardiales</taxon>
        <taxon>Pseudonocardiaceae</taxon>
        <taxon>Labedaea</taxon>
    </lineage>
</organism>
<dbReference type="Proteomes" id="UP000295444">
    <property type="component" value="Unassembled WGS sequence"/>
</dbReference>
<feature type="signal peptide" evidence="4">
    <location>
        <begin position="1"/>
        <end position="29"/>
    </location>
</feature>
<dbReference type="GO" id="GO:0005975">
    <property type="term" value="P:carbohydrate metabolic process"/>
    <property type="evidence" value="ECO:0007669"/>
    <property type="project" value="InterPro"/>
</dbReference>
<reference evidence="6 7" key="1">
    <citation type="submission" date="2019-03" db="EMBL/GenBank/DDBJ databases">
        <title>Genomic Encyclopedia of Type Strains, Phase IV (KMG-IV): sequencing the most valuable type-strain genomes for metagenomic binning, comparative biology and taxonomic classification.</title>
        <authorList>
            <person name="Goeker M."/>
        </authorList>
    </citation>
    <scope>NUCLEOTIDE SEQUENCE [LARGE SCALE GENOMIC DNA]</scope>
    <source>
        <strain evidence="6 7">DSM 45361</strain>
    </source>
</reference>
<dbReference type="Gene3D" id="2.60.120.260">
    <property type="entry name" value="Galactose-binding domain-like"/>
    <property type="match status" value="2"/>
</dbReference>
<keyword evidence="7" id="KW-1185">Reference proteome</keyword>
<dbReference type="SUPFAM" id="SSF51011">
    <property type="entry name" value="Glycosyl hydrolase domain"/>
    <property type="match status" value="1"/>
</dbReference>
<keyword evidence="3" id="KW-0326">Glycosidase</keyword>
<feature type="domain" description="CBM6" evidence="5">
    <location>
        <begin position="141"/>
        <end position="269"/>
    </location>
</feature>